<gene>
    <name evidence="2" type="ORF">CVT26_000323</name>
</gene>
<evidence type="ECO:0000313" key="3">
    <source>
        <dbReference type="Proteomes" id="UP000284706"/>
    </source>
</evidence>
<feature type="region of interest" description="Disordered" evidence="1">
    <location>
        <begin position="1"/>
        <end position="39"/>
    </location>
</feature>
<reference evidence="2 3" key="1">
    <citation type="journal article" date="2018" name="Evol. Lett.">
        <title>Horizontal gene cluster transfer increased hallucinogenic mushroom diversity.</title>
        <authorList>
            <person name="Reynolds H.T."/>
            <person name="Vijayakumar V."/>
            <person name="Gluck-Thaler E."/>
            <person name="Korotkin H.B."/>
            <person name="Matheny P.B."/>
            <person name="Slot J.C."/>
        </authorList>
    </citation>
    <scope>NUCLEOTIDE SEQUENCE [LARGE SCALE GENOMIC DNA]</scope>
    <source>
        <strain evidence="2 3">SRW20</strain>
    </source>
</reference>
<dbReference type="InParanoid" id="A0A409VHM1"/>
<dbReference type="OrthoDB" id="2423701at2759"/>
<evidence type="ECO:0000256" key="1">
    <source>
        <dbReference type="SAM" id="MobiDB-lite"/>
    </source>
</evidence>
<organism evidence="2 3">
    <name type="scientific">Gymnopilus dilepis</name>
    <dbReference type="NCBI Taxonomy" id="231916"/>
    <lineage>
        <taxon>Eukaryota</taxon>
        <taxon>Fungi</taxon>
        <taxon>Dikarya</taxon>
        <taxon>Basidiomycota</taxon>
        <taxon>Agaricomycotina</taxon>
        <taxon>Agaricomycetes</taxon>
        <taxon>Agaricomycetidae</taxon>
        <taxon>Agaricales</taxon>
        <taxon>Agaricineae</taxon>
        <taxon>Hymenogastraceae</taxon>
        <taxon>Gymnopilus</taxon>
    </lineage>
</organism>
<protein>
    <submittedName>
        <fullName evidence="2">Uncharacterized protein</fullName>
    </submittedName>
</protein>
<sequence length="1072" mass="122191">MQSEQPGDANVRMSHHTEREGRCGGPCHPRGEATRANGHLEKVEEEGVELRHQVNEMRFSIIDRVPVEVASAIFRFYTAGNYNPLTLGSICQNWRRIAWSTLSLWTCMTITRNKDVPDVVVQLAREWLSRSGKLPLSITITTTLFCKEDEGLDGFHALIDVVNDHVSQWYSLDLFLPSSVLSRLKDASNVTQAMGFLSLQRGYDISGNLTTPTLARIAPRTAILKLRHVDSASLCWSNVVNLTVAEITVYEARAVLGLSRQLQKCRFTTRDEQNRRPINLPPLIHKRLTALDIDTWSNRSSLENLFNSIELPALKILAVRGHIGLPMAAITTLVLRSGMNLNTLSLSSGYLPVLGEDLIQTVELTPNLEHLTISLHFPANRDQLRPFYSALEQHLPTSDRATAALRDPLLPHLRTFNWYGYNGFPWQEILQMGAPVSEIVALIHELPPETMCDIFHLYLGDHLRRSWREKGPTPLLLGAVCRRWRDVAWSDTRIWTSIHFSVDRPNLSQRCEIAKQWLLRSKPLPVSIQIHTVAENLGSQSSKILNDFISFTNQHADRWKTLDIALPGQFHYRFHGGSGLSPSALRQIRIRDTSGNQNGIPMYFEDALPCPEELELSSILLKAIKISWQNVTHVRVFELAIQDCLQILILATTLKSYHVAHLCADELFWSPPTTYKITNHYCLANLEIDSCMVDIVETFLNHLGLPNLKRLFFENLMELPYGAVPVLLGRQRSQLQELVVVQTMLVNAEFILFLQAMPSLRILDLRPPMQFYDPLPLFQYIAETASTKHVFLPELETLRYTHWASDSTAFWSSIPPLFGTLDDPLKRQLKRVEIHIDESDLGHFLTYIDPESLQQLDQIRNAGLEVEIMDPDTGIDFVEESVRHHGTWCEGHLRGMYESQVVHTMYPILNLLIHPFMGASNSVYSANESKLFMIWHRVLIDDAWDLVELQRLMAVSSHLRSLGREVLQSRVGSVIGHFVPENDDIGHIQHMLREHHSYIGGSAAFSVAAPVFFEDLYPRDLNLFVPRDRRDVWRSFFAARGYIVSRHALDSTPIWVMDSFWVCRPVVHSLDV</sequence>
<dbReference type="PANTHER" id="PTHR38926:SF72">
    <property type="entry name" value="IM:7136021-RELATED"/>
    <property type="match status" value="1"/>
</dbReference>
<accession>A0A409VHM1</accession>
<proteinExistence type="predicted"/>
<dbReference type="PANTHER" id="PTHR38926">
    <property type="entry name" value="F-BOX DOMAIN CONTAINING PROTEIN, EXPRESSED"/>
    <property type="match status" value="1"/>
</dbReference>
<comment type="caution">
    <text evidence="2">The sequence shown here is derived from an EMBL/GenBank/DDBJ whole genome shotgun (WGS) entry which is preliminary data.</text>
</comment>
<feature type="compositionally biased region" description="Basic and acidic residues" evidence="1">
    <location>
        <begin position="29"/>
        <end position="39"/>
    </location>
</feature>
<dbReference type="EMBL" id="NHYE01005647">
    <property type="protein sequence ID" value="PPQ65706.1"/>
    <property type="molecule type" value="Genomic_DNA"/>
</dbReference>
<dbReference type="Gene3D" id="1.20.1280.50">
    <property type="match status" value="1"/>
</dbReference>
<name>A0A409VHM1_9AGAR</name>
<evidence type="ECO:0000313" key="2">
    <source>
        <dbReference type="EMBL" id="PPQ65706.1"/>
    </source>
</evidence>
<keyword evidence="3" id="KW-1185">Reference proteome</keyword>
<dbReference type="AlphaFoldDB" id="A0A409VHM1"/>
<dbReference type="Proteomes" id="UP000284706">
    <property type="component" value="Unassembled WGS sequence"/>
</dbReference>